<accession>A0A1W6N4H9</accession>
<feature type="transmembrane region" description="Helical" evidence="5">
    <location>
        <begin position="228"/>
        <end position="245"/>
    </location>
</feature>
<keyword evidence="2 5" id="KW-0812">Transmembrane</keyword>
<feature type="transmembrane region" description="Helical" evidence="5">
    <location>
        <begin position="38"/>
        <end position="59"/>
    </location>
</feature>
<dbReference type="InterPro" id="IPR037185">
    <property type="entry name" value="EmrE-like"/>
</dbReference>
<organism evidence="7 8">
    <name type="scientific">Candidatus Nucleicultrix amoebiphila FS5</name>
    <dbReference type="NCBI Taxonomy" id="1414854"/>
    <lineage>
        <taxon>Bacteria</taxon>
        <taxon>Pseudomonadati</taxon>
        <taxon>Pseudomonadota</taxon>
        <taxon>Alphaproteobacteria</taxon>
        <taxon>Holosporales</taxon>
        <taxon>Candidatus Nucleicultricaceae</taxon>
        <taxon>Candidatus Nucleicultrix</taxon>
    </lineage>
</organism>
<feature type="domain" description="EamA" evidence="6">
    <location>
        <begin position="12"/>
        <end position="144"/>
    </location>
</feature>
<dbReference type="Proteomes" id="UP000237351">
    <property type="component" value="Chromosome"/>
</dbReference>
<feature type="transmembrane region" description="Helical" evidence="5">
    <location>
        <begin position="280"/>
        <end position="299"/>
    </location>
</feature>
<feature type="transmembrane region" description="Helical" evidence="5">
    <location>
        <begin position="12"/>
        <end position="32"/>
    </location>
</feature>
<feature type="transmembrane region" description="Helical" evidence="5">
    <location>
        <begin position="127"/>
        <end position="146"/>
    </location>
</feature>
<dbReference type="EMBL" id="CP008743">
    <property type="protein sequence ID" value="ARN84764.1"/>
    <property type="molecule type" value="Genomic_DNA"/>
</dbReference>
<dbReference type="STRING" id="1414854.GQ61_05040"/>
<sequence length="313" mass="34929">MGFTMQKISTPLLFLMSFLIASSGWILVPEQVKQLPEILAISVRFSIGALFLMAWDYFTNQDITPKLNYKLHLMLFTNGLLSFFLNYYLNYKAALYIPSGLIVVILSLIVIPTMILERFFYKKPITAPTLSGCVLGLLGISLLFFKDILALQFLSLEALYGIVLAFLSTLLSSLGYLLSKRLGGEMGLSSLKLCKYSMIYAGGFGSLLCLLNQDYITYSATLLQNTLPMLYLGVLVSAVIFVFIMELIKRVGPTNTSYLWTFTPIGAIFLSYLFEDFKITLSSFLGITCILVGGVLFKIPQTNPLKLNKGRFA</sequence>
<feature type="transmembrane region" description="Helical" evidence="5">
    <location>
        <begin position="71"/>
        <end position="89"/>
    </location>
</feature>
<evidence type="ECO:0000313" key="7">
    <source>
        <dbReference type="EMBL" id="ARN84764.1"/>
    </source>
</evidence>
<evidence type="ECO:0000313" key="8">
    <source>
        <dbReference type="Proteomes" id="UP000237351"/>
    </source>
</evidence>
<feature type="transmembrane region" description="Helical" evidence="5">
    <location>
        <begin position="257"/>
        <end position="274"/>
    </location>
</feature>
<dbReference type="PANTHER" id="PTHR32322">
    <property type="entry name" value="INNER MEMBRANE TRANSPORTER"/>
    <property type="match status" value="1"/>
</dbReference>
<feature type="transmembrane region" description="Helical" evidence="5">
    <location>
        <begin position="158"/>
        <end position="178"/>
    </location>
</feature>
<keyword evidence="8" id="KW-1185">Reference proteome</keyword>
<evidence type="ECO:0000259" key="6">
    <source>
        <dbReference type="Pfam" id="PF00892"/>
    </source>
</evidence>
<evidence type="ECO:0000256" key="2">
    <source>
        <dbReference type="ARBA" id="ARBA00022692"/>
    </source>
</evidence>
<evidence type="ECO:0000256" key="4">
    <source>
        <dbReference type="ARBA" id="ARBA00023136"/>
    </source>
</evidence>
<protein>
    <recommendedName>
        <fullName evidence="6">EamA domain-containing protein</fullName>
    </recommendedName>
</protein>
<keyword evidence="3 5" id="KW-1133">Transmembrane helix</keyword>
<feature type="transmembrane region" description="Helical" evidence="5">
    <location>
        <begin position="198"/>
        <end position="216"/>
    </location>
</feature>
<dbReference type="Pfam" id="PF00892">
    <property type="entry name" value="EamA"/>
    <property type="match status" value="2"/>
</dbReference>
<proteinExistence type="predicted"/>
<name>A0A1W6N4H9_9PROT</name>
<evidence type="ECO:0000256" key="3">
    <source>
        <dbReference type="ARBA" id="ARBA00022989"/>
    </source>
</evidence>
<dbReference type="InterPro" id="IPR000620">
    <property type="entry name" value="EamA_dom"/>
</dbReference>
<dbReference type="SUPFAM" id="SSF103481">
    <property type="entry name" value="Multidrug resistance efflux transporter EmrE"/>
    <property type="match status" value="2"/>
</dbReference>
<keyword evidence="4 5" id="KW-0472">Membrane</keyword>
<reference evidence="7 8" key="1">
    <citation type="submission" date="2014-06" db="EMBL/GenBank/DDBJ databases">
        <title>The genome of the endonuclear symbiont Nucleicultrix amoebiphila.</title>
        <authorList>
            <person name="Schulz F."/>
            <person name="Horn M."/>
        </authorList>
    </citation>
    <scope>NUCLEOTIDE SEQUENCE [LARGE SCALE GENOMIC DNA]</scope>
    <source>
        <strain evidence="7 8">FS5</strain>
    </source>
</reference>
<feature type="domain" description="EamA" evidence="6">
    <location>
        <begin position="160"/>
        <end position="296"/>
    </location>
</feature>
<dbReference type="PANTHER" id="PTHR32322:SF14">
    <property type="entry name" value="PROTEIN PAGO"/>
    <property type="match status" value="1"/>
</dbReference>
<dbReference type="AlphaFoldDB" id="A0A1W6N4H9"/>
<feature type="transmembrane region" description="Helical" evidence="5">
    <location>
        <begin position="95"/>
        <end position="115"/>
    </location>
</feature>
<dbReference type="InterPro" id="IPR050638">
    <property type="entry name" value="AA-Vitamin_Transporters"/>
</dbReference>
<comment type="subcellular location">
    <subcellularLocation>
        <location evidence="1">Membrane</location>
        <topology evidence="1">Multi-pass membrane protein</topology>
    </subcellularLocation>
</comment>
<dbReference type="KEGG" id="naf:GQ61_05040"/>
<gene>
    <name evidence="7" type="ORF">GQ61_05040</name>
</gene>
<evidence type="ECO:0000256" key="5">
    <source>
        <dbReference type="SAM" id="Phobius"/>
    </source>
</evidence>
<dbReference type="GO" id="GO:0016020">
    <property type="term" value="C:membrane"/>
    <property type="evidence" value="ECO:0007669"/>
    <property type="project" value="UniProtKB-SubCell"/>
</dbReference>
<evidence type="ECO:0000256" key="1">
    <source>
        <dbReference type="ARBA" id="ARBA00004141"/>
    </source>
</evidence>